<dbReference type="FunFam" id="1.10.8.10:FF:000001">
    <property type="entry name" value="Elongation factor Ts"/>
    <property type="match status" value="1"/>
</dbReference>
<gene>
    <name evidence="6" type="primary">tsf</name>
    <name evidence="10" type="ORF">IAC96_00375</name>
</gene>
<keyword evidence="3 6" id="KW-0251">Elongation factor</keyword>
<dbReference type="GO" id="GO:0003746">
    <property type="term" value="F:translation elongation factor activity"/>
    <property type="evidence" value="ECO:0007669"/>
    <property type="project" value="UniProtKB-UniRule"/>
</dbReference>
<dbReference type="NCBIfam" id="TIGR00116">
    <property type="entry name" value="tsf"/>
    <property type="match status" value="1"/>
</dbReference>
<keyword evidence="4 6" id="KW-0648">Protein biosynthesis</keyword>
<evidence type="ECO:0000256" key="6">
    <source>
        <dbReference type="HAMAP-Rule" id="MF_00050"/>
    </source>
</evidence>
<dbReference type="GO" id="GO:0005737">
    <property type="term" value="C:cytoplasm"/>
    <property type="evidence" value="ECO:0007669"/>
    <property type="project" value="UniProtKB-SubCell"/>
</dbReference>
<dbReference type="PANTHER" id="PTHR11741">
    <property type="entry name" value="ELONGATION FACTOR TS"/>
    <property type="match status" value="1"/>
</dbReference>
<evidence type="ECO:0000313" key="11">
    <source>
        <dbReference type="Proteomes" id="UP000824201"/>
    </source>
</evidence>
<dbReference type="InterPro" id="IPR014039">
    <property type="entry name" value="Transl_elong_EFTs/EF1B_dimer"/>
</dbReference>
<feature type="domain" description="Translation elongation factor EFTs/EF1B dimerisation" evidence="9">
    <location>
        <begin position="72"/>
        <end position="291"/>
    </location>
</feature>
<dbReference type="Proteomes" id="UP000824201">
    <property type="component" value="Unassembled WGS sequence"/>
</dbReference>
<evidence type="ECO:0000256" key="1">
    <source>
        <dbReference type="ARBA" id="ARBA00005532"/>
    </source>
</evidence>
<dbReference type="PANTHER" id="PTHR11741:SF0">
    <property type="entry name" value="ELONGATION FACTOR TS, MITOCHONDRIAL"/>
    <property type="match status" value="1"/>
</dbReference>
<dbReference type="Pfam" id="PF00889">
    <property type="entry name" value="EF_TS"/>
    <property type="match status" value="1"/>
</dbReference>
<evidence type="ECO:0000256" key="5">
    <source>
        <dbReference type="ARBA" id="ARBA00025453"/>
    </source>
</evidence>
<name>A0A9D1EBN1_9FIRM</name>
<evidence type="ECO:0000259" key="9">
    <source>
        <dbReference type="Pfam" id="PF00889"/>
    </source>
</evidence>
<evidence type="ECO:0000256" key="7">
    <source>
        <dbReference type="RuleBase" id="RU000642"/>
    </source>
</evidence>
<keyword evidence="6" id="KW-0963">Cytoplasm</keyword>
<dbReference type="AlphaFoldDB" id="A0A9D1EBN1"/>
<feature type="region of interest" description="Involved in Mg(2+) ion dislocation from EF-Tu" evidence="6">
    <location>
        <begin position="81"/>
        <end position="84"/>
    </location>
</feature>
<dbReference type="CDD" id="cd14275">
    <property type="entry name" value="UBA_EF-Ts"/>
    <property type="match status" value="1"/>
</dbReference>
<dbReference type="Gene3D" id="3.30.479.20">
    <property type="entry name" value="Elongation factor Ts, dimerisation domain"/>
    <property type="match status" value="2"/>
</dbReference>
<dbReference type="SUPFAM" id="SSF46934">
    <property type="entry name" value="UBA-like"/>
    <property type="match status" value="1"/>
</dbReference>
<sequence length="310" mass="34029">MAITAKMVKELREMTGAGMMDCKKALAATDGDMDKAVDFLREKGLAGAAKKAGRIAAEGIVATCLVNDDKKAVVVEVNAETDFVAKNEKFQNYVADVAAQAVKTSAKTMEEFLEEKWEKDPTLTVKEALSSQISIIGENMNIRRFEQIEEENGFVASYIHAGGKIGVLVDVETDVVNDAIKEMAKNVAMQAAALKPLYTSRDEVDADYIEREKEILTAAAKNEKPDANDKIINGMVMGRINKELKEICLLDQVYVKAEDGKQAVAKYVQEVAKANNANVKIKKFVRFETGEGLEKKEEDFAAEVAKQMGM</sequence>
<dbReference type="Gene3D" id="1.10.286.20">
    <property type="match status" value="1"/>
</dbReference>
<accession>A0A9D1EBN1</accession>
<dbReference type="InterPro" id="IPR036402">
    <property type="entry name" value="EF-Ts_dimer_sf"/>
</dbReference>
<dbReference type="PROSITE" id="PS01127">
    <property type="entry name" value="EF_TS_2"/>
    <property type="match status" value="1"/>
</dbReference>
<dbReference type="InterPro" id="IPR009060">
    <property type="entry name" value="UBA-like_sf"/>
</dbReference>
<evidence type="ECO:0000256" key="4">
    <source>
        <dbReference type="ARBA" id="ARBA00022917"/>
    </source>
</evidence>
<dbReference type="InterPro" id="IPR001816">
    <property type="entry name" value="Transl_elong_EFTs/EF1B"/>
</dbReference>
<reference evidence="10" key="1">
    <citation type="submission" date="2020-10" db="EMBL/GenBank/DDBJ databases">
        <authorList>
            <person name="Gilroy R."/>
        </authorList>
    </citation>
    <scope>NUCLEOTIDE SEQUENCE</scope>
    <source>
        <strain evidence="10">ChiW13-3771</strain>
    </source>
</reference>
<evidence type="ECO:0000256" key="8">
    <source>
        <dbReference type="RuleBase" id="RU000643"/>
    </source>
</evidence>
<comment type="function">
    <text evidence="5 6 7">Associates with the EF-Tu.GDP complex and induces the exchange of GDP to GTP. It remains bound to the aminoacyl-tRNA.EF-Tu.GTP complex up to the GTP hydrolysis stage on the ribosome.</text>
</comment>
<protein>
    <recommendedName>
        <fullName evidence="2 6">Elongation factor Ts</fullName>
        <shortName evidence="6">EF-Ts</shortName>
    </recommendedName>
</protein>
<comment type="caution">
    <text evidence="10">The sequence shown here is derived from an EMBL/GenBank/DDBJ whole genome shotgun (WGS) entry which is preliminary data.</text>
</comment>
<reference evidence="10" key="2">
    <citation type="journal article" date="2021" name="PeerJ">
        <title>Extensive microbial diversity within the chicken gut microbiome revealed by metagenomics and culture.</title>
        <authorList>
            <person name="Gilroy R."/>
            <person name="Ravi A."/>
            <person name="Getino M."/>
            <person name="Pursley I."/>
            <person name="Horton D.L."/>
            <person name="Alikhan N.F."/>
            <person name="Baker D."/>
            <person name="Gharbi K."/>
            <person name="Hall N."/>
            <person name="Watson M."/>
            <person name="Adriaenssens E.M."/>
            <person name="Foster-Nyarko E."/>
            <person name="Jarju S."/>
            <person name="Secka A."/>
            <person name="Antonio M."/>
            <person name="Oren A."/>
            <person name="Chaudhuri R.R."/>
            <person name="La Ragione R."/>
            <person name="Hildebrand F."/>
            <person name="Pallen M.J."/>
        </authorList>
    </citation>
    <scope>NUCLEOTIDE SEQUENCE</scope>
    <source>
        <strain evidence="10">ChiW13-3771</strain>
    </source>
</reference>
<evidence type="ECO:0000256" key="3">
    <source>
        <dbReference type="ARBA" id="ARBA00022768"/>
    </source>
</evidence>
<dbReference type="HAMAP" id="MF_00050">
    <property type="entry name" value="EF_Ts"/>
    <property type="match status" value="1"/>
</dbReference>
<dbReference type="PROSITE" id="PS01126">
    <property type="entry name" value="EF_TS_1"/>
    <property type="match status" value="1"/>
</dbReference>
<evidence type="ECO:0000313" key="10">
    <source>
        <dbReference type="EMBL" id="HIR87381.1"/>
    </source>
</evidence>
<dbReference type="Gene3D" id="1.10.8.10">
    <property type="entry name" value="DNA helicase RuvA subunit, C-terminal domain"/>
    <property type="match status" value="1"/>
</dbReference>
<proteinExistence type="inferred from homology"/>
<comment type="similarity">
    <text evidence="1 6 7">Belongs to the EF-Ts family.</text>
</comment>
<dbReference type="InterPro" id="IPR018101">
    <property type="entry name" value="Transl_elong_Ts_CS"/>
</dbReference>
<evidence type="ECO:0000256" key="2">
    <source>
        <dbReference type="ARBA" id="ARBA00016956"/>
    </source>
</evidence>
<comment type="subcellular location">
    <subcellularLocation>
        <location evidence="6 8">Cytoplasm</location>
    </subcellularLocation>
</comment>
<dbReference type="SUPFAM" id="SSF54713">
    <property type="entry name" value="Elongation factor Ts (EF-Ts), dimerisation domain"/>
    <property type="match status" value="2"/>
</dbReference>
<dbReference type="EMBL" id="DVHN01000001">
    <property type="protein sequence ID" value="HIR87381.1"/>
    <property type="molecule type" value="Genomic_DNA"/>
</dbReference>
<organism evidence="10 11">
    <name type="scientific">Candidatus Fimimorpha faecalis</name>
    <dbReference type="NCBI Taxonomy" id="2840824"/>
    <lineage>
        <taxon>Bacteria</taxon>
        <taxon>Bacillati</taxon>
        <taxon>Bacillota</taxon>
        <taxon>Clostridia</taxon>
        <taxon>Eubacteriales</taxon>
        <taxon>Candidatus Fimimorpha</taxon>
    </lineage>
</organism>